<dbReference type="Pfam" id="PF00443">
    <property type="entry name" value="UCH"/>
    <property type="match status" value="1"/>
</dbReference>
<dbReference type="InterPro" id="IPR038765">
    <property type="entry name" value="Papain-like_cys_pep_sf"/>
</dbReference>
<dbReference type="InterPro" id="IPR028889">
    <property type="entry name" value="USP"/>
</dbReference>
<dbReference type="InterPro" id="IPR001394">
    <property type="entry name" value="Peptidase_C19_UCH"/>
</dbReference>
<evidence type="ECO:0000259" key="1">
    <source>
        <dbReference type="PROSITE" id="PS50235"/>
    </source>
</evidence>
<dbReference type="GO" id="GO:0016579">
    <property type="term" value="P:protein deubiquitination"/>
    <property type="evidence" value="ECO:0007669"/>
    <property type="project" value="InterPro"/>
</dbReference>
<evidence type="ECO:0000313" key="2">
    <source>
        <dbReference type="EMBL" id="AGF85226.1"/>
    </source>
</evidence>
<dbReference type="PROSITE" id="PS50235">
    <property type="entry name" value="USP_3"/>
    <property type="match status" value="1"/>
</dbReference>
<gene>
    <name evidence="2" type="ORF">glt_00417</name>
</gene>
<dbReference type="GO" id="GO:0004843">
    <property type="term" value="F:cysteine-type deubiquitinase activity"/>
    <property type="evidence" value="ECO:0007669"/>
    <property type="project" value="InterPro"/>
</dbReference>
<evidence type="ECO:0000313" key="3">
    <source>
        <dbReference type="Proteomes" id="UP000241071"/>
    </source>
</evidence>
<dbReference type="InterPro" id="IPR018200">
    <property type="entry name" value="USP_CS"/>
</dbReference>
<feature type="domain" description="USP" evidence="1">
    <location>
        <begin position="23"/>
        <end position="92"/>
    </location>
</feature>
<dbReference type="Proteomes" id="UP000241071">
    <property type="component" value="Segment"/>
</dbReference>
<dbReference type="SUPFAM" id="SSF54001">
    <property type="entry name" value="Cysteine proteinases"/>
    <property type="match status" value="1"/>
</dbReference>
<reference evidence="2 3" key="1">
    <citation type="submission" date="2012-10" db="EMBL/GenBank/DDBJ databases">
        <title>Complete genome sequence of Moumouvirus goulette.</title>
        <authorList>
            <person name="Fournous G."/>
            <person name="Bougalmi M."/>
            <person name="Colson P."/>
        </authorList>
    </citation>
    <scope>NUCLEOTIDE SEQUENCE [LARGE SCALE GENOMIC DNA]</scope>
</reference>
<name>M1PMM8_9VIRU</name>
<sequence length="92" mass="10585">MNKDDIIINNPVSNIQNKIYGLTGIRNLGNTCYMNSAIQALAHNHVLINYMFNNKNEIFKIILKNARNILKDSDKFQLTEDNTIPYSLKKNT</sequence>
<protein>
    <submittedName>
        <fullName evidence="2">C19 subfamily protein</fullName>
    </submittedName>
</protein>
<organism evidence="2 3">
    <name type="scientific">Moumouvirus goulette</name>
    <dbReference type="NCBI Taxonomy" id="1247379"/>
    <lineage>
        <taxon>Viruses</taxon>
        <taxon>Varidnaviria</taxon>
        <taxon>Bamfordvirae</taxon>
        <taxon>Nucleocytoviricota</taxon>
        <taxon>Megaviricetes</taxon>
        <taxon>Imitervirales</taxon>
        <taxon>Mimiviridae</taxon>
        <taxon>Megamimivirinae</taxon>
        <taxon>Moumouvirus</taxon>
        <taxon>Moumouvirus goulettemassiliense</taxon>
    </lineage>
</organism>
<dbReference type="InterPro" id="IPR050185">
    <property type="entry name" value="Ub_carboxyl-term_hydrolase"/>
</dbReference>
<dbReference type="PROSITE" id="PS00972">
    <property type="entry name" value="USP_1"/>
    <property type="match status" value="1"/>
</dbReference>
<proteinExistence type="predicted"/>
<dbReference type="EMBL" id="KC008572">
    <property type="protein sequence ID" value="AGF85226.1"/>
    <property type="molecule type" value="Genomic_DNA"/>
</dbReference>
<keyword evidence="3" id="KW-1185">Reference proteome</keyword>
<accession>M1PMM8</accession>
<dbReference type="PANTHER" id="PTHR21646">
    <property type="entry name" value="UBIQUITIN CARBOXYL-TERMINAL HYDROLASE"/>
    <property type="match status" value="1"/>
</dbReference>
<dbReference type="Gene3D" id="3.90.70.10">
    <property type="entry name" value="Cysteine proteinases"/>
    <property type="match status" value="1"/>
</dbReference>